<dbReference type="AlphaFoldDB" id="A0A8H3FWQ9"/>
<feature type="region of interest" description="Disordered" evidence="1">
    <location>
        <begin position="42"/>
        <end position="62"/>
    </location>
</feature>
<keyword evidence="2" id="KW-0472">Membrane</keyword>
<evidence type="ECO:0000313" key="3">
    <source>
        <dbReference type="EMBL" id="CAF9931440.1"/>
    </source>
</evidence>
<evidence type="ECO:0000256" key="1">
    <source>
        <dbReference type="SAM" id="MobiDB-lite"/>
    </source>
</evidence>
<evidence type="ECO:0000313" key="4">
    <source>
        <dbReference type="Proteomes" id="UP000664521"/>
    </source>
</evidence>
<name>A0A8H3FWQ9_9LECA</name>
<keyword evidence="2" id="KW-0812">Transmembrane</keyword>
<reference evidence="3" key="1">
    <citation type="submission" date="2021-03" db="EMBL/GenBank/DDBJ databases">
        <authorList>
            <person name="Tagirdzhanova G."/>
        </authorList>
    </citation>
    <scope>NUCLEOTIDE SEQUENCE</scope>
</reference>
<proteinExistence type="predicted"/>
<keyword evidence="4" id="KW-1185">Reference proteome</keyword>
<evidence type="ECO:0000256" key="2">
    <source>
        <dbReference type="SAM" id="Phobius"/>
    </source>
</evidence>
<keyword evidence="2" id="KW-1133">Transmembrane helix</keyword>
<dbReference type="EMBL" id="CAJPDS010000059">
    <property type="protein sequence ID" value="CAF9931440.1"/>
    <property type="molecule type" value="Genomic_DNA"/>
</dbReference>
<feature type="transmembrane region" description="Helical" evidence="2">
    <location>
        <begin position="181"/>
        <end position="204"/>
    </location>
</feature>
<accession>A0A8H3FWQ9</accession>
<dbReference type="Proteomes" id="UP000664521">
    <property type="component" value="Unassembled WGS sequence"/>
</dbReference>
<organism evidence="3 4">
    <name type="scientific">Heterodermia speciosa</name>
    <dbReference type="NCBI Taxonomy" id="116794"/>
    <lineage>
        <taxon>Eukaryota</taxon>
        <taxon>Fungi</taxon>
        <taxon>Dikarya</taxon>
        <taxon>Ascomycota</taxon>
        <taxon>Pezizomycotina</taxon>
        <taxon>Lecanoromycetes</taxon>
        <taxon>OSLEUM clade</taxon>
        <taxon>Lecanoromycetidae</taxon>
        <taxon>Caliciales</taxon>
        <taxon>Physciaceae</taxon>
        <taxon>Heterodermia</taxon>
    </lineage>
</organism>
<dbReference type="OrthoDB" id="5426130at2759"/>
<protein>
    <submittedName>
        <fullName evidence="3">Uncharacterized protein</fullName>
    </submittedName>
</protein>
<sequence length="554" mass="63265">MTASIFFFSKRDSVPHGWVVDKSRKLSAEDKTSLEDRLIKPHRIGPSGKAVKRRGRASSNSAQLPQDIIPARFEDPSTQSLENTRSGRLSLLYNDLAQVIPRQFTKAYHVLCDQQVQRSTKLNAPLGNVVQRCLAGQSGTSIFANAGLLSSKLVSLLLRILYAFSGVSIGFYRIFRWPLNILATALLLLNLFATIYYLSSGVFIDSFCHRRLPIVRDFLCSSWDEFQTIQSSNTTNYFRQPYSAYLHADDVYLSQGLRSDLGLWQIQFSWFRAYLSRSKMDSKDKQLFNDQFSTFIDQGARAGRYSLKMNHQIMGNIIEYVSRTTYQLKPDMIRGGLLNNETLYVNGPLAQDMAFYNSYYMLYLPGGLQPFQTNLRLRAVQLVQDSVDSISLNLRGDIAVIKALRTSLNDLSATLYEIQTHASHTGSVNEGSGITFLWTALRRKFSGIENRDIATEPLWWTALIRNLNFELGDEEKRQLEVMLPTLQATSEKLGNLADDFEQAQFACQRLYYRLLLERRAAKYGKETSWLQEQIRELLDDSADLEVDLHNFRSK</sequence>
<gene>
    <name evidence="3" type="ORF">HETSPECPRED_007870</name>
</gene>
<feature type="transmembrane region" description="Helical" evidence="2">
    <location>
        <begin position="156"/>
        <end position="175"/>
    </location>
</feature>
<comment type="caution">
    <text evidence="3">The sequence shown here is derived from an EMBL/GenBank/DDBJ whole genome shotgun (WGS) entry which is preliminary data.</text>
</comment>